<dbReference type="OrthoDB" id="1437459at2"/>
<dbReference type="EMBL" id="FZNY01000005">
    <property type="protein sequence ID" value="SNR98909.1"/>
    <property type="molecule type" value="Genomic_DNA"/>
</dbReference>
<dbReference type="InterPro" id="IPR035959">
    <property type="entry name" value="RutC-like_sf"/>
</dbReference>
<evidence type="ECO:0000313" key="2">
    <source>
        <dbReference type="Proteomes" id="UP000198379"/>
    </source>
</evidence>
<dbReference type="Gene3D" id="3.30.1330.40">
    <property type="entry name" value="RutC-like"/>
    <property type="match status" value="1"/>
</dbReference>
<gene>
    <name evidence="1" type="ORF">SAMN06265376_105125</name>
</gene>
<sequence length="299" mass="34271">MINRLMKTNVIIVFLVFQTLTSLIYSQETEKQHMAKLSFLIGNWSGASYSLKKSDTTKIKVNESVNYILDGNAITLDVTSSAVQLHTLITYNLEDSCYYYQPTSKTESYKKSKGYYVDGKFVVQFNAKGRLTFEKTKNGEFHEYGERLKDGVWEKYFEDILQPVPSNYFFSAKKEKITKEYIDPITALTNVVSVEYENFKSIYIAGQVGTGDTKEAQLETAYKAIEKRLAQAGASFSDLVEMKIYIVDYDPDKDLDMFFRVRERLYGDMKMPPNVFIGISSLYSREKLIELSGTAVLIK</sequence>
<reference evidence="1 2" key="1">
    <citation type="submission" date="2017-06" db="EMBL/GenBank/DDBJ databases">
        <authorList>
            <person name="Kim H.J."/>
            <person name="Triplett B.A."/>
        </authorList>
    </citation>
    <scope>NUCLEOTIDE SEQUENCE [LARGE SCALE GENOMIC DNA]</scope>
    <source>
        <strain evidence="1 2">DSM 25597</strain>
    </source>
</reference>
<evidence type="ECO:0000313" key="1">
    <source>
        <dbReference type="EMBL" id="SNR98909.1"/>
    </source>
</evidence>
<dbReference type="InterPro" id="IPR006175">
    <property type="entry name" value="YjgF/YER057c/UK114"/>
</dbReference>
<protein>
    <submittedName>
        <fullName evidence="1">Enamine deaminase RidA, house cleaning of reactive enamine intermediates, YjgF/YER057c/UK114 family</fullName>
    </submittedName>
</protein>
<keyword evidence="2" id="KW-1185">Reference proteome</keyword>
<name>A0A239ATQ9_9FLAO</name>
<dbReference type="SUPFAM" id="SSF55298">
    <property type="entry name" value="YjgF-like"/>
    <property type="match status" value="1"/>
</dbReference>
<dbReference type="Pfam" id="PF01042">
    <property type="entry name" value="Ribonuc_L-PSP"/>
    <property type="match status" value="1"/>
</dbReference>
<organism evidence="1 2">
    <name type="scientific">Dokdonia pacifica</name>
    <dbReference type="NCBI Taxonomy" id="1627892"/>
    <lineage>
        <taxon>Bacteria</taxon>
        <taxon>Pseudomonadati</taxon>
        <taxon>Bacteroidota</taxon>
        <taxon>Flavobacteriia</taxon>
        <taxon>Flavobacteriales</taxon>
        <taxon>Flavobacteriaceae</taxon>
        <taxon>Dokdonia</taxon>
    </lineage>
</organism>
<accession>A0A239ATQ9</accession>
<dbReference type="AlphaFoldDB" id="A0A239ATQ9"/>
<proteinExistence type="predicted"/>
<dbReference type="Proteomes" id="UP000198379">
    <property type="component" value="Unassembled WGS sequence"/>
</dbReference>